<reference evidence="1" key="1">
    <citation type="submission" date="2018-05" db="EMBL/GenBank/DDBJ databases">
        <authorList>
            <person name="Lanie J.A."/>
            <person name="Ng W.-L."/>
            <person name="Kazmierczak K.M."/>
            <person name="Andrzejewski T.M."/>
            <person name="Davidsen T.M."/>
            <person name="Wayne K.J."/>
            <person name="Tettelin H."/>
            <person name="Glass J.I."/>
            <person name="Rusch D."/>
            <person name="Podicherti R."/>
            <person name="Tsui H.-C.T."/>
            <person name="Winkler M.E."/>
        </authorList>
    </citation>
    <scope>NUCLEOTIDE SEQUENCE</scope>
</reference>
<feature type="non-terminal residue" evidence="1">
    <location>
        <position position="85"/>
    </location>
</feature>
<dbReference type="AlphaFoldDB" id="A0A382MC31"/>
<sequence>MKNTMLTFNVKILIKHFIKVQTFFTLLFAINFSENISPIIYNNCTVCHRPGEIGAFLPLTNFNEVYSNRDLIAYAIAGDENLRHG</sequence>
<gene>
    <name evidence="1" type="ORF">METZ01_LOCUS298962</name>
</gene>
<evidence type="ECO:0000313" key="1">
    <source>
        <dbReference type="EMBL" id="SVC46108.1"/>
    </source>
</evidence>
<name>A0A382MC31_9ZZZZ</name>
<protein>
    <recommendedName>
        <fullName evidence="2">Cytochrome c domain-containing protein</fullName>
    </recommendedName>
</protein>
<dbReference type="EMBL" id="UINC01092486">
    <property type="protein sequence ID" value="SVC46108.1"/>
    <property type="molecule type" value="Genomic_DNA"/>
</dbReference>
<accession>A0A382MC31</accession>
<organism evidence="1">
    <name type="scientific">marine metagenome</name>
    <dbReference type="NCBI Taxonomy" id="408172"/>
    <lineage>
        <taxon>unclassified sequences</taxon>
        <taxon>metagenomes</taxon>
        <taxon>ecological metagenomes</taxon>
    </lineage>
</organism>
<proteinExistence type="predicted"/>
<evidence type="ECO:0008006" key="2">
    <source>
        <dbReference type="Google" id="ProtNLM"/>
    </source>
</evidence>